<protein>
    <submittedName>
        <fullName evidence="3">Uncharacterized protein</fullName>
    </submittedName>
</protein>
<evidence type="ECO:0000256" key="2">
    <source>
        <dbReference type="SAM" id="SignalP"/>
    </source>
</evidence>
<feature type="signal peptide" evidence="2">
    <location>
        <begin position="1"/>
        <end position="31"/>
    </location>
</feature>
<feature type="region of interest" description="Disordered" evidence="1">
    <location>
        <begin position="57"/>
        <end position="95"/>
    </location>
</feature>
<dbReference type="KEGG" id="span:AWL63_13605"/>
<evidence type="ECO:0000256" key="1">
    <source>
        <dbReference type="SAM" id="MobiDB-lite"/>
    </source>
</evidence>
<accession>A0A1B3ZBP3</accession>
<proteinExistence type="predicted"/>
<dbReference type="AlphaFoldDB" id="A0A1B3ZBP3"/>
<keyword evidence="4" id="KW-1185">Reference proteome</keyword>
<evidence type="ECO:0000313" key="3">
    <source>
        <dbReference type="EMBL" id="AOH84846.1"/>
    </source>
</evidence>
<feature type="chain" id="PRO_5008556267" evidence="2">
    <location>
        <begin position="32"/>
        <end position="95"/>
    </location>
</feature>
<dbReference type="STRING" id="1560345.AWL63_13605"/>
<dbReference type="EMBL" id="CP014168">
    <property type="protein sequence ID" value="AOH84846.1"/>
    <property type="molecule type" value="Genomic_DNA"/>
</dbReference>
<name>A0A1B3ZBP3_9SPHN</name>
<evidence type="ECO:0000313" key="4">
    <source>
        <dbReference type="Proteomes" id="UP000094256"/>
    </source>
</evidence>
<dbReference type="Proteomes" id="UP000094256">
    <property type="component" value="Chromosome"/>
</dbReference>
<organism evidence="3 4">
    <name type="scientific">Sphingomonas panacis</name>
    <dbReference type="NCBI Taxonomy" id="1560345"/>
    <lineage>
        <taxon>Bacteria</taxon>
        <taxon>Pseudomonadati</taxon>
        <taxon>Pseudomonadota</taxon>
        <taxon>Alphaproteobacteria</taxon>
        <taxon>Sphingomonadales</taxon>
        <taxon>Sphingomonadaceae</taxon>
        <taxon>Sphingomonas</taxon>
    </lineage>
</organism>
<keyword evidence="2" id="KW-0732">Signal</keyword>
<reference evidence="3 4" key="1">
    <citation type="submission" date="2016-01" db="EMBL/GenBank/DDBJ databases">
        <title>Complete genome and mega plasmid sequence of Sphingomonas panacis DCY99 elicits systemic resistance in rice to Xanthomonas oryzae.</title>
        <authorList>
            <person name="Kim Y.J."/>
            <person name="Yang D.C."/>
            <person name="Sing P."/>
        </authorList>
    </citation>
    <scope>NUCLEOTIDE SEQUENCE [LARGE SCALE GENOMIC DNA]</scope>
    <source>
        <strain evidence="3 4">DCY99</strain>
    </source>
</reference>
<sequence length="95" mass="10055">MGIAHAMTMSTVSKLGLFVSFVLAMTGEAGAQKPAAAPPAPAKAVDHAMFRAMQASINRRRQQEAERRRAAGKRASGPNRPDCSRAKGNSCPYSP</sequence>
<gene>
    <name evidence="3" type="ORF">AWL63_13605</name>
</gene>